<dbReference type="RefSeq" id="WP_070113706.1">
    <property type="nucleotide sequence ID" value="NZ_LZYE01000194.1"/>
</dbReference>
<name>A0A1E7YMM1_9PROT</name>
<evidence type="ECO:0000313" key="1">
    <source>
        <dbReference type="EMBL" id="OFC35561.1"/>
    </source>
</evidence>
<dbReference type="EMBL" id="LZYE01000194">
    <property type="protein sequence ID" value="OFC35561.1"/>
    <property type="molecule type" value="Genomic_DNA"/>
</dbReference>
<accession>A0A1E7YMM1</accession>
<dbReference type="AlphaFoldDB" id="A0A1E7YMM1"/>
<proteinExistence type="predicted"/>
<dbReference type="Proteomes" id="UP000175616">
    <property type="component" value="Unassembled WGS sequence"/>
</dbReference>
<comment type="caution">
    <text evidence="1">The sequence shown here is derived from an EMBL/GenBank/DDBJ whole genome shotgun (WGS) entry which is preliminary data.</text>
</comment>
<reference evidence="1 2" key="1">
    <citation type="submission" date="2016-06" db="EMBL/GenBank/DDBJ databases">
        <title>Gene turnover analysis identifies the evolutionary adaptation of the extremophile Acidithiobacillus caldus.</title>
        <authorList>
            <person name="Zhang X."/>
        </authorList>
    </citation>
    <scope>NUCLEOTIDE SEQUENCE [LARGE SCALE GENOMIC DNA]</scope>
    <source>
        <strain evidence="1 2">DX</strain>
    </source>
</reference>
<protein>
    <submittedName>
        <fullName evidence="1">Uncharacterized protein</fullName>
    </submittedName>
</protein>
<evidence type="ECO:0000313" key="2">
    <source>
        <dbReference type="Proteomes" id="UP000175616"/>
    </source>
</evidence>
<sequence>MDSKLHRRIVLWGISLVFWAVIATSLSSARADTLSLALGVPPAGVWVQPAGGDLYTYGYSPAYSWRAYRREAHWERRWEKRQRKAEHRYWKARRKYYKRMYKAERKYDRSIYGY</sequence>
<gene>
    <name evidence="1" type="ORF">BAE27_07310</name>
</gene>
<organism evidence="1 2">
    <name type="scientific">Acidithiobacillus caldus</name>
    <dbReference type="NCBI Taxonomy" id="33059"/>
    <lineage>
        <taxon>Bacteria</taxon>
        <taxon>Pseudomonadati</taxon>
        <taxon>Pseudomonadota</taxon>
        <taxon>Acidithiobacillia</taxon>
        <taxon>Acidithiobacillales</taxon>
        <taxon>Acidithiobacillaceae</taxon>
        <taxon>Acidithiobacillus</taxon>
    </lineage>
</organism>